<accession>A0A6N7SAW7</accession>
<dbReference type="PANTHER" id="PTHR46523:SF1">
    <property type="entry name" value="DCTP PYROPHOSPHATASE 1"/>
    <property type="match status" value="1"/>
</dbReference>
<dbReference type="PANTHER" id="PTHR46523">
    <property type="entry name" value="DCTP PYROPHOSPHATASE 1"/>
    <property type="match status" value="1"/>
</dbReference>
<dbReference type="EMBL" id="WKPJ01000032">
    <property type="protein sequence ID" value="MSA90708.1"/>
    <property type="molecule type" value="Genomic_DNA"/>
</dbReference>
<protein>
    <recommendedName>
        <fullName evidence="1">NTP pyrophosphohydrolase MazG-like domain-containing protein</fullName>
    </recommendedName>
</protein>
<reference evidence="4 5" key="1">
    <citation type="journal article" date="2019" name="Nat. Med.">
        <title>A library of human gut bacterial isolates paired with longitudinal multiomics data enables mechanistic microbiome research.</title>
        <authorList>
            <person name="Poyet M."/>
            <person name="Groussin M."/>
            <person name="Gibbons S.M."/>
            <person name="Avila-Pacheco J."/>
            <person name="Jiang X."/>
            <person name="Kearney S.M."/>
            <person name="Perrotta A.R."/>
            <person name="Berdy B."/>
            <person name="Zhao S."/>
            <person name="Lieberman T.D."/>
            <person name="Swanson P.K."/>
            <person name="Smith M."/>
            <person name="Roesemann S."/>
            <person name="Alexander J.E."/>
            <person name="Rich S.A."/>
            <person name="Livny J."/>
            <person name="Vlamakis H."/>
            <person name="Clish C."/>
            <person name="Bullock K."/>
            <person name="Deik A."/>
            <person name="Scott J."/>
            <person name="Pierce K.A."/>
            <person name="Xavier R.J."/>
            <person name="Alm E.J."/>
        </authorList>
    </citation>
    <scope>NUCLEOTIDE SEQUENCE [LARGE SCALE GENOMIC DNA]</scope>
    <source>
        <strain evidence="2 4">BIOML-A4</strain>
        <strain evidence="3 5">BIOML-A5</strain>
    </source>
</reference>
<dbReference type="AlphaFoldDB" id="A0A6N7SAW7"/>
<evidence type="ECO:0000313" key="5">
    <source>
        <dbReference type="Proteomes" id="UP000480929"/>
    </source>
</evidence>
<dbReference type="Proteomes" id="UP000433575">
    <property type="component" value="Unassembled WGS sequence"/>
</dbReference>
<evidence type="ECO:0000313" key="3">
    <source>
        <dbReference type="EMBL" id="MSC34438.1"/>
    </source>
</evidence>
<dbReference type="InterPro" id="IPR052555">
    <property type="entry name" value="dCTP_Pyrophosphatase"/>
</dbReference>
<evidence type="ECO:0000313" key="2">
    <source>
        <dbReference type="EMBL" id="MSA90708.1"/>
    </source>
</evidence>
<name>A0A6N7SAW7_9FIRM</name>
<dbReference type="EMBL" id="WKPI01000034">
    <property type="protein sequence ID" value="MSC34438.1"/>
    <property type="molecule type" value="Genomic_DNA"/>
</dbReference>
<evidence type="ECO:0000313" key="4">
    <source>
        <dbReference type="Proteomes" id="UP000433575"/>
    </source>
</evidence>
<keyword evidence="5" id="KW-1185">Reference proteome</keyword>
<dbReference type="GeneID" id="42455088"/>
<evidence type="ECO:0000259" key="1">
    <source>
        <dbReference type="Pfam" id="PF03819"/>
    </source>
</evidence>
<gene>
    <name evidence="3" type="ORF">GKD88_15030</name>
    <name evidence="2" type="ORF">GKE08_15360</name>
</gene>
<dbReference type="InterPro" id="IPR004518">
    <property type="entry name" value="MazG-like_dom"/>
</dbReference>
<organism evidence="2 4">
    <name type="scientific">Holdemania massiliensis</name>
    <dbReference type="NCBI Taxonomy" id="1468449"/>
    <lineage>
        <taxon>Bacteria</taxon>
        <taxon>Bacillati</taxon>
        <taxon>Bacillota</taxon>
        <taxon>Erysipelotrichia</taxon>
        <taxon>Erysipelotrichales</taxon>
        <taxon>Erysipelotrichaceae</taxon>
        <taxon>Holdemania</taxon>
    </lineage>
</organism>
<dbReference type="OrthoDB" id="1649002at2"/>
<feature type="domain" description="NTP pyrophosphohydrolase MazG-like" evidence="1">
    <location>
        <begin position="23"/>
        <end position="89"/>
    </location>
</feature>
<sequence>MMSIIKEIQELRKDCGWDKTDTPAILAKSVFAEAGELLECFVEREETPDWNAVKSEIADVLMYAMSICIDQGWDVDEVIREKFADVRRRYL</sequence>
<dbReference type="Gene3D" id="1.10.287.1080">
    <property type="entry name" value="MazG-like"/>
    <property type="match status" value="1"/>
</dbReference>
<proteinExistence type="predicted"/>
<dbReference type="RefSeq" id="WP_020223189.1">
    <property type="nucleotide sequence ID" value="NZ_AP031450.1"/>
</dbReference>
<dbReference type="SUPFAM" id="SSF101386">
    <property type="entry name" value="all-alpha NTP pyrophosphatases"/>
    <property type="match status" value="1"/>
</dbReference>
<comment type="caution">
    <text evidence="2">The sequence shown here is derived from an EMBL/GenBank/DDBJ whole genome shotgun (WGS) entry which is preliminary data.</text>
</comment>
<dbReference type="Pfam" id="PF03819">
    <property type="entry name" value="MazG"/>
    <property type="match status" value="1"/>
</dbReference>
<dbReference type="Proteomes" id="UP000480929">
    <property type="component" value="Unassembled WGS sequence"/>
</dbReference>